<proteinExistence type="predicted"/>
<dbReference type="EMBL" id="CAJJDP010000020">
    <property type="protein sequence ID" value="CAD8147927.1"/>
    <property type="molecule type" value="Genomic_DNA"/>
</dbReference>
<protein>
    <submittedName>
        <fullName evidence="1">Uncharacterized protein</fullName>
    </submittedName>
</protein>
<evidence type="ECO:0000313" key="1">
    <source>
        <dbReference type="EMBL" id="CAD8147927.1"/>
    </source>
</evidence>
<dbReference type="Proteomes" id="UP000683925">
    <property type="component" value="Unassembled WGS sequence"/>
</dbReference>
<accession>A0A8S1T8J2</accession>
<dbReference type="AlphaFoldDB" id="A0A8S1T8J2"/>
<gene>
    <name evidence="1" type="ORF">POCTA_138.1.T0200270</name>
</gene>
<keyword evidence="2" id="KW-1185">Reference proteome</keyword>
<reference evidence="1" key="1">
    <citation type="submission" date="2021-01" db="EMBL/GenBank/DDBJ databases">
        <authorList>
            <consortium name="Genoscope - CEA"/>
            <person name="William W."/>
        </authorList>
    </citation>
    <scope>NUCLEOTIDE SEQUENCE</scope>
</reference>
<sequence>MFVCCLRLQMLLLNFLDDVSKFEELIFKTSYHHDNLILDGS</sequence>
<comment type="caution">
    <text evidence="1">The sequence shown here is derived from an EMBL/GenBank/DDBJ whole genome shotgun (WGS) entry which is preliminary data.</text>
</comment>
<organism evidence="1 2">
    <name type="scientific">Paramecium octaurelia</name>
    <dbReference type="NCBI Taxonomy" id="43137"/>
    <lineage>
        <taxon>Eukaryota</taxon>
        <taxon>Sar</taxon>
        <taxon>Alveolata</taxon>
        <taxon>Ciliophora</taxon>
        <taxon>Intramacronucleata</taxon>
        <taxon>Oligohymenophorea</taxon>
        <taxon>Peniculida</taxon>
        <taxon>Parameciidae</taxon>
        <taxon>Paramecium</taxon>
    </lineage>
</organism>
<name>A0A8S1T8J2_PAROT</name>
<evidence type="ECO:0000313" key="2">
    <source>
        <dbReference type="Proteomes" id="UP000683925"/>
    </source>
</evidence>